<feature type="chain" id="PRO_5031296773" description="Peptidase inhibitor family I36" evidence="1">
    <location>
        <begin position="31"/>
        <end position="131"/>
    </location>
</feature>
<keyword evidence="1" id="KW-0732">Signal</keyword>
<gene>
    <name evidence="2" type="ORF">HDA41_000153</name>
</gene>
<evidence type="ECO:0008006" key="4">
    <source>
        <dbReference type="Google" id="ProtNLM"/>
    </source>
</evidence>
<proteinExistence type="predicted"/>
<accession>A0A7W9GYQ4</accession>
<comment type="caution">
    <text evidence="2">The sequence shown here is derived from an EMBL/GenBank/DDBJ whole genome shotgun (WGS) entry which is preliminary data.</text>
</comment>
<feature type="signal peptide" evidence="1">
    <location>
        <begin position="1"/>
        <end position="30"/>
    </location>
</feature>
<evidence type="ECO:0000313" key="3">
    <source>
        <dbReference type="Proteomes" id="UP000590647"/>
    </source>
</evidence>
<evidence type="ECO:0000313" key="2">
    <source>
        <dbReference type="EMBL" id="MBB5792189.1"/>
    </source>
</evidence>
<name>A0A7W9GYQ4_9ACTN</name>
<reference evidence="2 3" key="1">
    <citation type="submission" date="2020-08" db="EMBL/GenBank/DDBJ databases">
        <title>Sequencing the genomes of 1000 actinobacteria strains.</title>
        <authorList>
            <person name="Klenk H.-P."/>
        </authorList>
    </citation>
    <scope>NUCLEOTIDE SEQUENCE [LARGE SCALE GENOMIC DNA]</scope>
    <source>
        <strain evidence="2 3">DSM 40084</strain>
    </source>
</reference>
<dbReference type="EMBL" id="JACHNE010000001">
    <property type="protein sequence ID" value="MBB5792189.1"/>
    <property type="molecule type" value="Genomic_DNA"/>
</dbReference>
<protein>
    <recommendedName>
        <fullName evidence="4">Peptidase inhibitor family I36</fullName>
    </recommendedName>
</protein>
<organism evidence="2 3">
    <name type="scientific">Streptomyces caelestis</name>
    <dbReference type="NCBI Taxonomy" id="36816"/>
    <lineage>
        <taxon>Bacteria</taxon>
        <taxon>Bacillati</taxon>
        <taxon>Actinomycetota</taxon>
        <taxon>Actinomycetes</taxon>
        <taxon>Kitasatosporales</taxon>
        <taxon>Streptomycetaceae</taxon>
        <taxon>Streptomyces</taxon>
    </lineage>
</organism>
<dbReference type="AlphaFoldDB" id="A0A7W9GYQ4"/>
<evidence type="ECO:0000256" key="1">
    <source>
        <dbReference type="SAM" id="SignalP"/>
    </source>
</evidence>
<keyword evidence="3" id="KW-1185">Reference proteome</keyword>
<dbReference type="RefSeq" id="WP_184979680.1">
    <property type="nucleotide sequence ID" value="NZ_JACHNE010000001.1"/>
</dbReference>
<dbReference type="Proteomes" id="UP000590647">
    <property type="component" value="Unassembled WGS sequence"/>
</dbReference>
<sequence length="131" mass="14012">MHTPRRVAAVGMATAAMVAAAIATAPNAAADSHKGCVYPRVCFYPTVTQWNNSAPTAGYQDVTSSYQNLGPNSRGADYVHNTRNDDRVYLRYTYSPTGQTGDLCVNPNTTAIFNSNFTVTGIMIQTAPSCP</sequence>